<gene>
    <name evidence="2" type="ORF">CW354_09580</name>
</gene>
<keyword evidence="1" id="KW-0472">Membrane</keyword>
<accession>A0A2S7K7Q9</accession>
<dbReference type="EMBL" id="PJCH01000005">
    <property type="protein sequence ID" value="PQA88526.1"/>
    <property type="molecule type" value="Genomic_DNA"/>
</dbReference>
<name>A0A2S7K7Q9_9PROT</name>
<sequence>MSEQENSQQETQPDPGFGGLAQSIGARNLWIVILAMPAVFLVVVAAIIAVFGKPRGAEGTQTEAPAAESVAATPVSQPLPAGIAIPAGAAPGAIALDGDRLAVRLDGPDGAEVVIYDLAKSEVVARVPFKRED</sequence>
<keyword evidence="1" id="KW-0812">Transmembrane</keyword>
<evidence type="ECO:0000313" key="2">
    <source>
        <dbReference type="EMBL" id="PQA88526.1"/>
    </source>
</evidence>
<evidence type="ECO:0000313" key="3">
    <source>
        <dbReference type="Proteomes" id="UP000239504"/>
    </source>
</evidence>
<dbReference type="Proteomes" id="UP000239504">
    <property type="component" value="Unassembled WGS sequence"/>
</dbReference>
<organism evidence="2 3">
    <name type="scientific">Hyphococcus luteus</name>
    <dbReference type="NCBI Taxonomy" id="2058213"/>
    <lineage>
        <taxon>Bacteria</taxon>
        <taxon>Pseudomonadati</taxon>
        <taxon>Pseudomonadota</taxon>
        <taxon>Alphaproteobacteria</taxon>
        <taxon>Parvularculales</taxon>
        <taxon>Parvularculaceae</taxon>
        <taxon>Hyphococcus</taxon>
    </lineage>
</organism>
<keyword evidence="1" id="KW-1133">Transmembrane helix</keyword>
<dbReference type="RefSeq" id="WP_104829770.1">
    <property type="nucleotide sequence ID" value="NZ_PJCH01000005.1"/>
</dbReference>
<evidence type="ECO:0008006" key="4">
    <source>
        <dbReference type="Google" id="ProtNLM"/>
    </source>
</evidence>
<evidence type="ECO:0000256" key="1">
    <source>
        <dbReference type="SAM" id="Phobius"/>
    </source>
</evidence>
<protein>
    <recommendedName>
        <fullName evidence="4">Fimbrial protein</fullName>
    </recommendedName>
</protein>
<dbReference type="AlphaFoldDB" id="A0A2S7K7Q9"/>
<keyword evidence="3" id="KW-1185">Reference proteome</keyword>
<feature type="transmembrane region" description="Helical" evidence="1">
    <location>
        <begin position="29"/>
        <end position="51"/>
    </location>
</feature>
<proteinExistence type="predicted"/>
<reference evidence="2 3" key="1">
    <citation type="submission" date="2017-12" db="EMBL/GenBank/DDBJ databases">
        <authorList>
            <person name="Hurst M.R.H."/>
        </authorList>
    </citation>
    <scope>NUCLEOTIDE SEQUENCE [LARGE SCALE GENOMIC DNA]</scope>
    <source>
        <strain evidence="2 3">SY-3-19</strain>
    </source>
</reference>
<comment type="caution">
    <text evidence="2">The sequence shown here is derived from an EMBL/GenBank/DDBJ whole genome shotgun (WGS) entry which is preliminary data.</text>
</comment>